<dbReference type="EMBL" id="ATMH01010624">
    <property type="protein sequence ID" value="EPY17190.1"/>
    <property type="molecule type" value="Genomic_DNA"/>
</dbReference>
<evidence type="ECO:0000313" key="2">
    <source>
        <dbReference type="EMBL" id="EPY17190.1"/>
    </source>
</evidence>
<protein>
    <submittedName>
        <fullName evidence="2">Uncharacterized protein</fullName>
    </submittedName>
</protein>
<gene>
    <name evidence="2" type="ORF">STCU_10767</name>
</gene>
<dbReference type="AlphaFoldDB" id="S9V309"/>
<keyword evidence="3" id="KW-1185">Reference proteome</keyword>
<feature type="region of interest" description="Disordered" evidence="1">
    <location>
        <begin position="1"/>
        <end position="31"/>
    </location>
</feature>
<reference evidence="2 3" key="1">
    <citation type="journal article" date="2013" name="PLoS ONE">
        <title>Predicting the Proteins of Angomonas deanei, Strigomonas culicis and Their Respective Endosymbionts Reveals New Aspects of the Trypanosomatidae Family.</title>
        <authorList>
            <person name="Motta M.C."/>
            <person name="Martins A.C."/>
            <person name="de Souza S.S."/>
            <person name="Catta-Preta C.M."/>
            <person name="Silva R."/>
            <person name="Klein C.C."/>
            <person name="de Almeida L.G."/>
            <person name="de Lima Cunha O."/>
            <person name="Ciapina L.P."/>
            <person name="Brocchi M."/>
            <person name="Colabardini A.C."/>
            <person name="de Araujo Lima B."/>
            <person name="Machado C.R."/>
            <person name="de Almeida Soares C.M."/>
            <person name="Probst C.M."/>
            <person name="de Menezes C.B."/>
            <person name="Thompson C.E."/>
            <person name="Bartholomeu D.C."/>
            <person name="Gradia D.F."/>
            <person name="Pavoni D.P."/>
            <person name="Grisard E.C."/>
            <person name="Fantinatti-Garboggini F."/>
            <person name="Marchini F.K."/>
            <person name="Rodrigues-Luiz G.F."/>
            <person name="Wagner G."/>
            <person name="Goldman G.H."/>
            <person name="Fietto J.L."/>
            <person name="Elias M.C."/>
            <person name="Goldman M.H."/>
            <person name="Sagot M.F."/>
            <person name="Pereira M."/>
            <person name="Stoco P.H."/>
            <person name="de Mendonca-Neto R.P."/>
            <person name="Teixeira S.M."/>
            <person name="Maciel T.E."/>
            <person name="de Oliveira Mendes T.A."/>
            <person name="Urmenyi T.P."/>
            <person name="de Souza W."/>
            <person name="Schenkman S."/>
            <person name="de Vasconcelos A.T."/>
        </authorList>
    </citation>
    <scope>NUCLEOTIDE SEQUENCE [LARGE SCALE GENOMIC DNA]</scope>
</reference>
<evidence type="ECO:0000256" key="1">
    <source>
        <dbReference type="SAM" id="MobiDB-lite"/>
    </source>
</evidence>
<comment type="caution">
    <text evidence="2">The sequence shown here is derived from an EMBL/GenBank/DDBJ whole genome shotgun (WGS) entry which is preliminary data.</text>
</comment>
<dbReference type="Proteomes" id="UP000015354">
    <property type="component" value="Unassembled WGS sequence"/>
</dbReference>
<sequence>MPRPLHPPRHRTDDTGGWRLPPVADDGWKNRHDAQDLCPSVRTLLAVYHRYGVVDWEKVGDAAEAAASHRLSFPSIAPVERSGSGACGAAVSTGYAQLPQQTVGVAEGTPHRRLADIQEANRLLPAAGTVRRRSASRPFTGLSSEWFCYAAQRATVRKPIDTQEGAAGATSAHPMTAAQGAHCNMEERGGAAPGATQLPNIGDDGVAAADQLGVADVRRPPDSAHYVEETQIAPFSLLLPQCCAESSVHRPLLPRGASVVCFTASTEFVSGAHSSRAS</sequence>
<organism evidence="2 3">
    <name type="scientific">Strigomonas culicis</name>
    <dbReference type="NCBI Taxonomy" id="28005"/>
    <lineage>
        <taxon>Eukaryota</taxon>
        <taxon>Discoba</taxon>
        <taxon>Euglenozoa</taxon>
        <taxon>Kinetoplastea</taxon>
        <taxon>Metakinetoplastina</taxon>
        <taxon>Trypanosomatida</taxon>
        <taxon>Trypanosomatidae</taxon>
        <taxon>Strigomonadinae</taxon>
        <taxon>Strigomonas</taxon>
    </lineage>
</organism>
<accession>S9V309</accession>
<proteinExistence type="predicted"/>
<evidence type="ECO:0000313" key="3">
    <source>
        <dbReference type="Proteomes" id="UP000015354"/>
    </source>
</evidence>
<name>S9V309_9TRYP</name>